<proteinExistence type="predicted"/>
<protein>
    <submittedName>
        <fullName evidence="1">Uncharacterized protein</fullName>
    </submittedName>
</protein>
<accession>A0ABN4YEI1</accession>
<organism evidence="1 2">
    <name type="scientific">Neisseria mucosa</name>
    <dbReference type="NCBI Taxonomy" id="488"/>
    <lineage>
        <taxon>Bacteria</taxon>
        <taxon>Pseudomonadati</taxon>
        <taxon>Pseudomonadota</taxon>
        <taxon>Betaproteobacteria</taxon>
        <taxon>Neisseriales</taxon>
        <taxon>Neisseriaceae</taxon>
        <taxon>Neisseria</taxon>
    </lineage>
</organism>
<gene>
    <name evidence="1" type="ORF">A6J88_04710</name>
</gene>
<evidence type="ECO:0000313" key="1">
    <source>
        <dbReference type="EMBL" id="ARC50641.1"/>
    </source>
</evidence>
<dbReference type="Proteomes" id="UP000191272">
    <property type="component" value="Chromosome"/>
</dbReference>
<evidence type="ECO:0000313" key="2">
    <source>
        <dbReference type="Proteomes" id="UP000191272"/>
    </source>
</evidence>
<keyword evidence="2" id="KW-1185">Reference proteome</keyword>
<dbReference type="EMBL" id="CP020452">
    <property type="protein sequence ID" value="ARC50641.1"/>
    <property type="molecule type" value="Genomic_DNA"/>
</dbReference>
<sequence>MIWFETDSAESKIPISALHPAYAYAGQAMAKMMELGLFFELTVLMIKRSSENFQTTFFDDKPYLSSGFWFF</sequence>
<reference evidence="2" key="1">
    <citation type="submission" date="2017-03" db="EMBL/GenBank/DDBJ databases">
        <title>FDA dAtabase for Regulatory Grade micrObial Sequences (FDA-ARGOS): Supporting development and validation of Infectious Disease Dx tests.</title>
        <authorList>
            <person name="Campos J."/>
            <person name="Goldberg B."/>
            <person name="Tallon L."/>
            <person name="Sadzewicz L."/>
            <person name="Sengamalay N."/>
            <person name="Ott S."/>
            <person name="Godinez A."/>
            <person name="Nagaraj S."/>
            <person name="Vyas G."/>
            <person name="Aluvathingal J."/>
            <person name="Nadendla S."/>
            <person name="Geyer C."/>
            <person name="Nandy P."/>
            <person name="Hobson J."/>
            <person name="Sichtig H."/>
        </authorList>
    </citation>
    <scope>NUCLEOTIDE SEQUENCE [LARGE SCALE GENOMIC DNA]</scope>
    <source>
        <strain evidence="2">FDAARGOS_260</strain>
    </source>
</reference>
<name>A0ABN4YEI1_NEIMU</name>